<protein>
    <submittedName>
        <fullName evidence="2">Uncharacterized protein</fullName>
    </submittedName>
</protein>
<reference evidence="2 3" key="1">
    <citation type="submission" date="2016-04" db="EMBL/GenBank/DDBJ databases">
        <title>A degradative enzymes factory behind the ericoid mycorrhizal symbiosis.</title>
        <authorList>
            <consortium name="DOE Joint Genome Institute"/>
            <person name="Martino E."/>
            <person name="Morin E."/>
            <person name="Grelet G."/>
            <person name="Kuo A."/>
            <person name="Kohler A."/>
            <person name="Daghino S."/>
            <person name="Barry K."/>
            <person name="Choi C."/>
            <person name="Cichocki N."/>
            <person name="Clum A."/>
            <person name="Copeland A."/>
            <person name="Hainaut M."/>
            <person name="Haridas S."/>
            <person name="Labutti K."/>
            <person name="Lindquist E."/>
            <person name="Lipzen A."/>
            <person name="Khouja H.-R."/>
            <person name="Murat C."/>
            <person name="Ohm R."/>
            <person name="Olson A."/>
            <person name="Spatafora J."/>
            <person name="Veneault-Fourrey C."/>
            <person name="Henrissat B."/>
            <person name="Grigoriev I."/>
            <person name="Martin F."/>
            <person name="Perotto S."/>
        </authorList>
    </citation>
    <scope>NUCLEOTIDE SEQUENCE [LARGE SCALE GENOMIC DNA]</scope>
    <source>
        <strain evidence="2 3">E</strain>
    </source>
</reference>
<proteinExistence type="predicted"/>
<gene>
    <name evidence="2" type="ORF">K444DRAFT_622952</name>
</gene>
<dbReference type="Proteomes" id="UP000235371">
    <property type="component" value="Unassembled WGS sequence"/>
</dbReference>
<accession>A0A2J6SF62</accession>
<dbReference type="GeneID" id="36590280"/>
<keyword evidence="3" id="KW-1185">Reference proteome</keyword>
<evidence type="ECO:0000256" key="1">
    <source>
        <dbReference type="SAM" id="MobiDB-lite"/>
    </source>
</evidence>
<dbReference type="RefSeq" id="XP_024726294.1">
    <property type="nucleotide sequence ID" value="XM_024882203.1"/>
</dbReference>
<organism evidence="2 3">
    <name type="scientific">Hyaloscypha bicolor E</name>
    <dbReference type="NCBI Taxonomy" id="1095630"/>
    <lineage>
        <taxon>Eukaryota</taxon>
        <taxon>Fungi</taxon>
        <taxon>Dikarya</taxon>
        <taxon>Ascomycota</taxon>
        <taxon>Pezizomycotina</taxon>
        <taxon>Leotiomycetes</taxon>
        <taxon>Helotiales</taxon>
        <taxon>Hyaloscyphaceae</taxon>
        <taxon>Hyaloscypha</taxon>
        <taxon>Hyaloscypha bicolor</taxon>
    </lineage>
</organism>
<name>A0A2J6SF62_9HELO</name>
<evidence type="ECO:0000313" key="2">
    <source>
        <dbReference type="EMBL" id="PMD49390.1"/>
    </source>
</evidence>
<dbReference type="EMBL" id="KZ613921">
    <property type="protein sequence ID" value="PMD49390.1"/>
    <property type="molecule type" value="Genomic_DNA"/>
</dbReference>
<evidence type="ECO:0000313" key="3">
    <source>
        <dbReference type="Proteomes" id="UP000235371"/>
    </source>
</evidence>
<sequence length="93" mass="10316">MQNTNPTKKYPTIETYPSAPAPPASLRPLPTNHQRTPHFSPGEVAPHQQTERPSKSAPFSASRVATPRRKVRPAIIDVLISSNHPQQFITMPL</sequence>
<feature type="region of interest" description="Disordered" evidence="1">
    <location>
        <begin position="1"/>
        <end position="67"/>
    </location>
</feature>
<dbReference type="AlphaFoldDB" id="A0A2J6SF62"/>
<dbReference type="InParanoid" id="A0A2J6SF62"/>